<gene>
    <name evidence="1" type="ORF">C7V51_13905</name>
</gene>
<reference evidence="1 2" key="1">
    <citation type="submission" date="2018-03" db="EMBL/GenBank/DDBJ databases">
        <title>Bacteriophage NCPPB3778 and a type I-E CRISPR drive the evolution of the US Biological Select Agent, Rathayibacter toxicus.</title>
        <authorList>
            <person name="Davis E.W.II."/>
            <person name="Tabima J.F."/>
            <person name="Weisberg A.J."/>
            <person name="Dantas Lopes L."/>
            <person name="Wiseman M.S."/>
            <person name="Wiseman M.S."/>
            <person name="Pupko T."/>
            <person name="Belcher M.S."/>
            <person name="Sechler A.J."/>
            <person name="Tancos M.A."/>
            <person name="Schroeder B.K."/>
            <person name="Murray T.D."/>
            <person name="Luster D.G."/>
            <person name="Schneider W.L."/>
            <person name="Rogers E."/>
            <person name="Andreote F.D."/>
            <person name="Grunwald N.J."/>
            <person name="Putnam M.L."/>
            <person name="Chang J.H."/>
        </authorList>
    </citation>
    <scope>NUCLEOTIDE SEQUENCE [LARGE SCALE GENOMIC DNA]</scope>
    <source>
        <strain evidence="1 2">NCCPB 2253</strain>
    </source>
</reference>
<protein>
    <recommendedName>
        <fullName evidence="3">Antitoxin HicB</fullName>
    </recommendedName>
</protein>
<organism evidence="1 2">
    <name type="scientific">Rathayibacter iranicus</name>
    <dbReference type="NCBI Taxonomy" id="59737"/>
    <lineage>
        <taxon>Bacteria</taxon>
        <taxon>Bacillati</taxon>
        <taxon>Actinomycetota</taxon>
        <taxon>Actinomycetes</taxon>
        <taxon>Micrococcales</taxon>
        <taxon>Microbacteriaceae</taxon>
        <taxon>Rathayibacter</taxon>
    </lineage>
</organism>
<evidence type="ECO:0000313" key="1">
    <source>
        <dbReference type="EMBL" id="AZZ56843.1"/>
    </source>
</evidence>
<sequence length="125" mass="13744">MNYHVTVTREKPFWVAEVEGLPGGATETRALADIDGEVRDLISGLADVDEEEISLTWDYSHAFPEGVATALTEMLQAREALVQTRSAYERLQHDAVVGIREQGISVRDAAVLVQLSHQRVAQIAS</sequence>
<evidence type="ECO:0008006" key="3">
    <source>
        <dbReference type="Google" id="ProtNLM"/>
    </source>
</evidence>
<dbReference type="Proteomes" id="UP000283946">
    <property type="component" value="Chromosome"/>
</dbReference>
<dbReference type="KEGG" id="ria:C7V51_13905"/>
<evidence type="ECO:0000313" key="2">
    <source>
        <dbReference type="Proteomes" id="UP000283946"/>
    </source>
</evidence>
<dbReference type="AlphaFoldDB" id="A0AAD1AET0"/>
<accession>A0AAD1AET0</accession>
<name>A0AAD1AET0_9MICO</name>
<dbReference type="EMBL" id="CP028130">
    <property type="protein sequence ID" value="AZZ56843.1"/>
    <property type="molecule type" value="Genomic_DNA"/>
</dbReference>
<proteinExistence type="predicted"/>